<dbReference type="AlphaFoldDB" id="I8AMV4"/>
<accession>I8AMV4</accession>
<protein>
    <submittedName>
        <fullName evidence="2">YbaK/prolyl-tRNA synthetase associated domain-containing protein</fullName>
    </submittedName>
</protein>
<dbReference type="GO" id="GO:0002161">
    <property type="term" value="F:aminoacyl-tRNA deacylase activity"/>
    <property type="evidence" value="ECO:0007669"/>
    <property type="project" value="InterPro"/>
</dbReference>
<feature type="domain" description="YbaK/aminoacyl-tRNA synthetase-associated" evidence="1">
    <location>
        <begin position="32"/>
        <end position="147"/>
    </location>
</feature>
<keyword evidence="2" id="KW-0030">Aminoacyl-tRNA synthetase</keyword>
<evidence type="ECO:0000313" key="2">
    <source>
        <dbReference type="EMBL" id="EIT87034.1"/>
    </source>
</evidence>
<dbReference type="Gene3D" id="3.90.960.10">
    <property type="entry name" value="YbaK/aminoacyl-tRNA synthetase-associated domain"/>
    <property type="match status" value="1"/>
</dbReference>
<dbReference type="PANTHER" id="PTHR30411">
    <property type="entry name" value="CYTOPLASMIC PROTEIN"/>
    <property type="match status" value="1"/>
</dbReference>
<evidence type="ECO:0000259" key="1">
    <source>
        <dbReference type="Pfam" id="PF04073"/>
    </source>
</evidence>
<gene>
    <name evidence="2" type="ORF">A374_02234</name>
</gene>
<evidence type="ECO:0000313" key="3">
    <source>
        <dbReference type="Proteomes" id="UP000004080"/>
    </source>
</evidence>
<name>I8AMV4_9BACL</name>
<proteinExistence type="predicted"/>
<comment type="caution">
    <text evidence="2">The sequence shown here is derived from an EMBL/GenBank/DDBJ whole genome shotgun (WGS) entry which is preliminary data.</text>
</comment>
<keyword evidence="2" id="KW-0436">Ligase</keyword>
<dbReference type="PANTHER" id="PTHR30411:SF9">
    <property type="entry name" value="MULTIFUNCTIONAL SER_THR-TRNA DEACYLASE PROXP-Y"/>
    <property type="match status" value="1"/>
</dbReference>
<dbReference type="InterPro" id="IPR007214">
    <property type="entry name" value="YbaK/aa-tRNA-synth-assoc-dom"/>
</dbReference>
<reference evidence="2 3" key="1">
    <citation type="journal article" date="2012" name="J. Bacteriol.">
        <title>Genome of Bacillus macauensis ZFHKF-1, a Long-Chain-Forming Bacterium.</title>
        <authorList>
            <person name="Cai L."/>
            <person name="Zhang T."/>
        </authorList>
    </citation>
    <scope>NUCLEOTIDE SEQUENCE [LARGE SCALE GENOMIC DNA]</scope>
    <source>
        <strain evidence="2 3">ZFHKF-1</strain>
    </source>
</reference>
<organism evidence="2 3">
    <name type="scientific">Fictibacillus macauensis ZFHKF-1</name>
    <dbReference type="NCBI Taxonomy" id="1196324"/>
    <lineage>
        <taxon>Bacteria</taxon>
        <taxon>Bacillati</taxon>
        <taxon>Bacillota</taxon>
        <taxon>Bacilli</taxon>
        <taxon>Bacillales</taxon>
        <taxon>Fictibacillaceae</taxon>
        <taxon>Fictibacillus</taxon>
    </lineage>
</organism>
<dbReference type="OrthoDB" id="9809296at2"/>
<dbReference type="SUPFAM" id="SSF55826">
    <property type="entry name" value="YbaK/ProRS associated domain"/>
    <property type="match status" value="1"/>
</dbReference>
<dbReference type="EMBL" id="AKKV01000019">
    <property type="protein sequence ID" value="EIT87034.1"/>
    <property type="molecule type" value="Genomic_DNA"/>
</dbReference>
<dbReference type="InterPro" id="IPR036754">
    <property type="entry name" value="YbaK/aa-tRNA-synt-asso_dom_sf"/>
</dbReference>
<dbReference type="STRING" id="1196324.A374_02234"/>
<sequence>MENDVYEKIINMLRKNNVNFEEMSHASEGETKRVSEIRGNSLSQSAKAMVVQINFSKKDKQYYLAVVPGNRKLDFSKISRLFNAQKALLAPPEKASLLTNCAMGTVPPISFNENLNVLVDEAVTDHHVIYFNAGRLDRSISLKTDLYLQLAQARIVNITIVD</sequence>
<dbReference type="PATRIC" id="fig|1196324.3.peg.447"/>
<dbReference type="GO" id="GO:0004812">
    <property type="term" value="F:aminoacyl-tRNA ligase activity"/>
    <property type="evidence" value="ECO:0007669"/>
    <property type="project" value="UniProtKB-KW"/>
</dbReference>
<dbReference type="Pfam" id="PF04073">
    <property type="entry name" value="tRNA_edit"/>
    <property type="match status" value="1"/>
</dbReference>
<dbReference type="eggNOG" id="COG2606">
    <property type="taxonomic scope" value="Bacteria"/>
</dbReference>
<keyword evidence="3" id="KW-1185">Reference proteome</keyword>
<dbReference type="Proteomes" id="UP000004080">
    <property type="component" value="Unassembled WGS sequence"/>
</dbReference>
<dbReference type="RefSeq" id="WP_007200546.1">
    <property type="nucleotide sequence ID" value="NZ_AKKV01000019.1"/>
</dbReference>